<proteinExistence type="inferred from homology"/>
<organism evidence="7 8">
    <name type="scientific">Porphyridium purpureum</name>
    <name type="common">Red alga</name>
    <name type="synonym">Porphyridium cruentum</name>
    <dbReference type="NCBI Taxonomy" id="35688"/>
    <lineage>
        <taxon>Eukaryota</taxon>
        <taxon>Rhodophyta</taxon>
        <taxon>Bangiophyceae</taxon>
        <taxon>Porphyridiales</taxon>
        <taxon>Porphyridiaceae</taxon>
        <taxon>Porphyridium</taxon>
    </lineage>
</organism>
<feature type="binding site" evidence="5">
    <location>
        <position position="286"/>
    </location>
    <ligand>
        <name>Fe cation</name>
        <dbReference type="ChEBI" id="CHEBI:24875"/>
        <note>catalytic</note>
    </ligand>
</feature>
<dbReference type="OMA" id="SCMAFHR"/>
<dbReference type="GO" id="GO:0016121">
    <property type="term" value="P:carotene catabolic process"/>
    <property type="evidence" value="ECO:0007669"/>
    <property type="project" value="TreeGrafter"/>
</dbReference>
<dbReference type="Proteomes" id="UP000324585">
    <property type="component" value="Unassembled WGS sequence"/>
</dbReference>
<dbReference type="PANTHER" id="PTHR10543:SF24">
    <property type="entry name" value="CAROTENOID ISOMEROOXYGENASE"/>
    <property type="match status" value="1"/>
</dbReference>
<dbReference type="OrthoDB" id="3187at2759"/>
<sequence>MQKDVACTRCIRPVSCQPPRATRTRGAPSKMAISNDARVDSLQSRGEQPAKQENLDGAGYENMQEVELKEVLSADEIEGHVPTMLHGLTYVMNGPAVWDFKKFTLRHWFDGLGALRKFSFEADGSVLFHAKSMYPARLRTWSEASKADMFTFGEKRGEGGGSLFEFAKRAFSTIKYSGGDVNVNVNTARIRGKDVLLTDAPILFEYDLESMERRGRLKLYSEYFEKRIPMGVVGSAHPLVDPETGEYIAIYQAMGGKHVIISIPGEKDNKASVIAEVQVGNNTFCHSFFITRQYVVLAIIPAYLDVGRMISRASYVDALRFEASDPSLFYVVDRQNGELKCVYEHDAFFFYHTVNAFERGDDIVLNVCHYEAMNGLDGLDVENLRSGEVSYPKASLMEYTLTDVGKRPRAATGRPRAEARVVGPVHIDMPCVNDKFRAREYRFAYGISREIGETTSLSDRLVKVDRVSGECVTWKSPFCYPDEPLFVPASADARREDDGVLLSIVHDGARKQSFLLILDASSMTELARCYTSAPIPHGFHGQMLPSHNPLL</sequence>
<accession>A0A5J4Z346</accession>
<evidence type="ECO:0000256" key="6">
    <source>
        <dbReference type="SAM" id="MobiDB-lite"/>
    </source>
</evidence>
<dbReference type="AlphaFoldDB" id="A0A5J4Z346"/>
<gene>
    <name evidence="7" type="ORF">FVE85_5611</name>
</gene>
<evidence type="ECO:0000313" key="8">
    <source>
        <dbReference type="Proteomes" id="UP000324585"/>
    </source>
</evidence>
<comment type="cofactor">
    <cofactor evidence="5">
        <name>Fe(2+)</name>
        <dbReference type="ChEBI" id="CHEBI:29033"/>
    </cofactor>
    <text evidence="5">Binds 1 Fe(2+) ion per subunit.</text>
</comment>
<feature type="region of interest" description="Disordered" evidence="6">
    <location>
        <begin position="18"/>
        <end position="59"/>
    </location>
</feature>
<evidence type="ECO:0000256" key="4">
    <source>
        <dbReference type="ARBA" id="ARBA00023004"/>
    </source>
</evidence>
<comment type="caution">
    <text evidence="7">The sequence shown here is derived from an EMBL/GenBank/DDBJ whole genome shotgun (WGS) entry which is preliminary data.</text>
</comment>
<evidence type="ECO:0000256" key="5">
    <source>
        <dbReference type="PIRSR" id="PIRSR604294-1"/>
    </source>
</evidence>
<protein>
    <submittedName>
        <fullName evidence="7">Beta,beta-carotene 9',10'-oxygenase</fullName>
    </submittedName>
</protein>
<name>A0A5J4Z346_PORPP</name>
<comment type="similarity">
    <text evidence="1">Belongs to the carotenoid oxygenase family.</text>
</comment>
<reference evidence="8" key="1">
    <citation type="journal article" date="2019" name="Nat. Commun.">
        <title>Expansion of phycobilisome linker gene families in mesophilic red algae.</title>
        <authorList>
            <person name="Lee J."/>
            <person name="Kim D."/>
            <person name="Bhattacharya D."/>
            <person name="Yoon H.S."/>
        </authorList>
    </citation>
    <scope>NUCLEOTIDE SEQUENCE [LARGE SCALE GENOMIC DNA]</scope>
    <source>
        <strain evidence="8">CCMP 1328</strain>
    </source>
</reference>
<keyword evidence="2 5" id="KW-0479">Metal-binding</keyword>
<dbReference type="GO" id="GO:0010436">
    <property type="term" value="F:carotenoid dioxygenase activity"/>
    <property type="evidence" value="ECO:0007669"/>
    <property type="project" value="TreeGrafter"/>
</dbReference>
<evidence type="ECO:0000256" key="1">
    <source>
        <dbReference type="ARBA" id="ARBA00006787"/>
    </source>
</evidence>
<evidence type="ECO:0000256" key="2">
    <source>
        <dbReference type="ARBA" id="ARBA00022723"/>
    </source>
</evidence>
<dbReference type="GO" id="GO:0046872">
    <property type="term" value="F:metal ion binding"/>
    <property type="evidence" value="ECO:0007669"/>
    <property type="project" value="UniProtKB-KW"/>
</dbReference>
<keyword evidence="8" id="KW-1185">Reference proteome</keyword>
<feature type="binding site" evidence="5">
    <location>
        <position position="237"/>
    </location>
    <ligand>
        <name>Fe cation</name>
        <dbReference type="ChEBI" id="CHEBI:24875"/>
        <note>catalytic</note>
    </ligand>
</feature>
<dbReference type="InterPro" id="IPR004294">
    <property type="entry name" value="Carotenoid_Oase"/>
</dbReference>
<feature type="binding site" evidence="5">
    <location>
        <position position="540"/>
    </location>
    <ligand>
        <name>Fe cation</name>
        <dbReference type="ChEBI" id="CHEBI:24875"/>
        <note>catalytic</note>
    </ligand>
</feature>
<evidence type="ECO:0000256" key="3">
    <source>
        <dbReference type="ARBA" id="ARBA00023002"/>
    </source>
</evidence>
<dbReference type="Pfam" id="PF03055">
    <property type="entry name" value="RPE65"/>
    <property type="match status" value="1"/>
</dbReference>
<keyword evidence="4 5" id="KW-0408">Iron</keyword>
<feature type="binding site" evidence="5">
    <location>
        <position position="352"/>
    </location>
    <ligand>
        <name>Fe cation</name>
        <dbReference type="ChEBI" id="CHEBI:24875"/>
        <note>catalytic</note>
    </ligand>
</feature>
<dbReference type="PANTHER" id="PTHR10543">
    <property type="entry name" value="BETA-CAROTENE DIOXYGENASE"/>
    <property type="match status" value="1"/>
</dbReference>
<evidence type="ECO:0000313" key="7">
    <source>
        <dbReference type="EMBL" id="KAA8498026.1"/>
    </source>
</evidence>
<dbReference type="EMBL" id="VRMN01000001">
    <property type="protein sequence ID" value="KAA8498026.1"/>
    <property type="molecule type" value="Genomic_DNA"/>
</dbReference>
<keyword evidence="3" id="KW-0560">Oxidoreductase</keyword>